<evidence type="ECO:0000256" key="1">
    <source>
        <dbReference type="SAM" id="Phobius"/>
    </source>
</evidence>
<proteinExistence type="predicted"/>
<organism evidence="2 3">
    <name type="scientific">Salinirubellus salinus</name>
    <dbReference type="NCBI Taxonomy" id="1364945"/>
    <lineage>
        <taxon>Archaea</taxon>
        <taxon>Methanobacteriati</taxon>
        <taxon>Methanobacteriota</taxon>
        <taxon>Stenosarchaea group</taxon>
        <taxon>Halobacteria</taxon>
        <taxon>Halobacteriales</taxon>
        <taxon>Natronomonadaceae</taxon>
        <taxon>Salinirubellus</taxon>
    </lineage>
</organism>
<dbReference type="Proteomes" id="UP001057580">
    <property type="component" value="Chromosome"/>
</dbReference>
<evidence type="ECO:0000313" key="3">
    <source>
        <dbReference type="Proteomes" id="UP001057580"/>
    </source>
</evidence>
<dbReference type="KEGG" id="ssai:N0B31_01695"/>
<gene>
    <name evidence="2" type="ORF">N0B31_01695</name>
</gene>
<reference evidence="2" key="1">
    <citation type="submission" date="2022-09" db="EMBL/GenBank/DDBJ databases">
        <title>Diverse halophilic archaea isolated from saline environments.</title>
        <authorList>
            <person name="Cui H.-L."/>
        </authorList>
    </citation>
    <scope>NUCLEOTIDE SEQUENCE</scope>
    <source>
        <strain evidence="2">ZS-35-S2</strain>
    </source>
</reference>
<dbReference type="GeneID" id="74941095"/>
<accession>A0A9E7U534</accession>
<feature type="transmembrane region" description="Helical" evidence="1">
    <location>
        <begin position="69"/>
        <end position="89"/>
    </location>
</feature>
<keyword evidence="1" id="KW-0472">Membrane</keyword>
<keyword evidence="3" id="KW-1185">Reference proteome</keyword>
<name>A0A9E7U534_9EURY</name>
<keyword evidence="1" id="KW-1133">Transmembrane helix</keyword>
<dbReference type="EMBL" id="CP104003">
    <property type="protein sequence ID" value="UWM55005.1"/>
    <property type="molecule type" value="Genomic_DNA"/>
</dbReference>
<keyword evidence="1" id="KW-0812">Transmembrane</keyword>
<protein>
    <submittedName>
        <fullName evidence="2">Uncharacterized protein</fullName>
    </submittedName>
</protein>
<dbReference type="AlphaFoldDB" id="A0A9E7U534"/>
<feature type="transmembrane region" description="Helical" evidence="1">
    <location>
        <begin position="20"/>
        <end position="42"/>
    </location>
</feature>
<dbReference type="RefSeq" id="WP_260594057.1">
    <property type="nucleotide sequence ID" value="NZ_CP104003.1"/>
</dbReference>
<sequence>MRDLEYLRTILNDPAGRRFVLEFFVYGTVAIPFVFLVFTPAVTEAFPGAFPAGSDGFGRFDGPETTLEWTQAFVGTLLLAIYLYGRLLFTDLGDEVRTLLDDDVLER</sequence>
<evidence type="ECO:0000313" key="2">
    <source>
        <dbReference type="EMBL" id="UWM55005.1"/>
    </source>
</evidence>